<dbReference type="Proteomes" id="UP001595384">
    <property type="component" value="Unassembled WGS sequence"/>
</dbReference>
<reference evidence="3" key="1">
    <citation type="journal article" date="2019" name="Int. J. Syst. Evol. Microbiol.">
        <title>The Global Catalogue of Microorganisms (GCM) 10K type strain sequencing project: providing services to taxonomists for standard genome sequencing and annotation.</title>
        <authorList>
            <consortium name="The Broad Institute Genomics Platform"/>
            <consortium name="The Broad Institute Genome Sequencing Center for Infectious Disease"/>
            <person name="Wu L."/>
            <person name="Ma J."/>
        </authorList>
    </citation>
    <scope>NUCLEOTIDE SEQUENCE [LARGE SCALE GENOMIC DNA]</scope>
    <source>
        <strain evidence="3">KCTC 62784</strain>
    </source>
</reference>
<evidence type="ECO:0000313" key="2">
    <source>
        <dbReference type="EMBL" id="MFC3023375.1"/>
    </source>
</evidence>
<dbReference type="EMBL" id="JBHRSE010000039">
    <property type="protein sequence ID" value="MFC3023375.1"/>
    <property type="molecule type" value="Genomic_DNA"/>
</dbReference>
<sequence>MFNKLCAKAYATTASYVHSFSADKRGVTAIEYAIIAVAISAIVLTVFNGSLKEALQGALNTVSDNIDKAAEVKVTK</sequence>
<proteinExistence type="predicted"/>
<name>A0ABV7CAI5_9VIBR</name>
<keyword evidence="1" id="KW-0472">Membrane</keyword>
<keyword evidence="1" id="KW-1133">Transmembrane helix</keyword>
<gene>
    <name evidence="2" type="ORF">ACFODT_06030</name>
</gene>
<dbReference type="Pfam" id="PF04964">
    <property type="entry name" value="Flp_Fap"/>
    <property type="match status" value="1"/>
</dbReference>
<comment type="caution">
    <text evidence="2">The sequence shown here is derived from an EMBL/GenBank/DDBJ whole genome shotgun (WGS) entry which is preliminary data.</text>
</comment>
<organism evidence="2 3">
    <name type="scientific">Vibrio zhugei</name>
    <dbReference type="NCBI Taxonomy" id="2479546"/>
    <lineage>
        <taxon>Bacteria</taxon>
        <taxon>Pseudomonadati</taxon>
        <taxon>Pseudomonadota</taxon>
        <taxon>Gammaproteobacteria</taxon>
        <taxon>Vibrionales</taxon>
        <taxon>Vibrionaceae</taxon>
        <taxon>Vibrio</taxon>
    </lineage>
</organism>
<evidence type="ECO:0000256" key="1">
    <source>
        <dbReference type="SAM" id="Phobius"/>
    </source>
</evidence>
<keyword evidence="1" id="KW-0812">Transmembrane</keyword>
<feature type="transmembrane region" description="Helical" evidence="1">
    <location>
        <begin position="29"/>
        <end position="47"/>
    </location>
</feature>
<dbReference type="RefSeq" id="WP_123016413.1">
    <property type="nucleotide sequence ID" value="NZ_AP024911.1"/>
</dbReference>
<accession>A0ABV7CAI5</accession>
<dbReference type="InterPro" id="IPR007047">
    <property type="entry name" value="Flp_Fap"/>
</dbReference>
<keyword evidence="3" id="KW-1185">Reference proteome</keyword>
<protein>
    <submittedName>
        <fullName evidence="2">Flp family type IVb pilin</fullName>
    </submittedName>
</protein>
<evidence type="ECO:0000313" key="3">
    <source>
        <dbReference type="Proteomes" id="UP001595384"/>
    </source>
</evidence>